<organism evidence="2 3">
    <name type="scientific">Rousettus aegyptiacus</name>
    <name type="common">Egyptian fruit bat</name>
    <name type="synonym">Pteropus aegyptiacus</name>
    <dbReference type="NCBI Taxonomy" id="9407"/>
    <lineage>
        <taxon>Eukaryota</taxon>
        <taxon>Metazoa</taxon>
        <taxon>Chordata</taxon>
        <taxon>Craniata</taxon>
        <taxon>Vertebrata</taxon>
        <taxon>Euteleostomi</taxon>
        <taxon>Mammalia</taxon>
        <taxon>Eutheria</taxon>
        <taxon>Laurasiatheria</taxon>
        <taxon>Chiroptera</taxon>
        <taxon>Yinpterochiroptera</taxon>
        <taxon>Pteropodoidea</taxon>
        <taxon>Pteropodidae</taxon>
        <taxon>Rousettinae</taxon>
        <taxon>Rousettus</taxon>
    </lineage>
</organism>
<dbReference type="EMBL" id="JACASE010000015">
    <property type="protein sequence ID" value="KAF6405018.1"/>
    <property type="molecule type" value="Genomic_DNA"/>
</dbReference>
<comment type="caution">
    <text evidence="2">The sequence shown here is derived from an EMBL/GenBank/DDBJ whole genome shotgun (WGS) entry which is preliminary data.</text>
</comment>
<keyword evidence="3" id="KW-1185">Reference proteome</keyword>
<protein>
    <submittedName>
        <fullName evidence="2">Uncharacterized protein</fullName>
    </submittedName>
</protein>
<evidence type="ECO:0000256" key="1">
    <source>
        <dbReference type="SAM" id="Phobius"/>
    </source>
</evidence>
<feature type="transmembrane region" description="Helical" evidence="1">
    <location>
        <begin position="88"/>
        <end position="107"/>
    </location>
</feature>
<name>A0A7J8C2E0_ROUAE</name>
<dbReference type="Proteomes" id="UP000593571">
    <property type="component" value="Unassembled WGS sequence"/>
</dbReference>
<proteinExistence type="predicted"/>
<sequence length="139" mass="15569">MMQNLVDKKQTHRALEGIQLCKGHERISRENQKVCRFLGSVLTVSNSTFSANLERPHEVGSPFLGPSSQQMQKFSGKSSGHFTLCTRGLQPLGVIVLCYLCLFYKFLGKQALFARLTPVKGPQTIELLTTVLNILKYIL</sequence>
<reference evidence="2 3" key="1">
    <citation type="journal article" date="2020" name="Nature">
        <title>Six reference-quality genomes reveal evolution of bat adaptations.</title>
        <authorList>
            <person name="Jebb D."/>
            <person name="Huang Z."/>
            <person name="Pippel M."/>
            <person name="Hughes G.M."/>
            <person name="Lavrichenko K."/>
            <person name="Devanna P."/>
            <person name="Winkler S."/>
            <person name="Jermiin L.S."/>
            <person name="Skirmuntt E.C."/>
            <person name="Katzourakis A."/>
            <person name="Burkitt-Gray L."/>
            <person name="Ray D.A."/>
            <person name="Sullivan K.A.M."/>
            <person name="Roscito J.G."/>
            <person name="Kirilenko B.M."/>
            <person name="Davalos L.M."/>
            <person name="Corthals A.P."/>
            <person name="Power M.L."/>
            <person name="Jones G."/>
            <person name="Ransome R.D."/>
            <person name="Dechmann D.K.N."/>
            <person name="Locatelli A.G."/>
            <person name="Puechmaille S.J."/>
            <person name="Fedrigo O."/>
            <person name="Jarvis E.D."/>
            <person name="Hiller M."/>
            <person name="Vernes S.C."/>
            <person name="Myers E.W."/>
            <person name="Teeling E.C."/>
        </authorList>
    </citation>
    <scope>NUCLEOTIDE SEQUENCE [LARGE SCALE GENOMIC DNA]</scope>
    <source>
        <strain evidence="2">MRouAeg1</strain>
        <tissue evidence="2">Muscle</tissue>
    </source>
</reference>
<keyword evidence="1" id="KW-0812">Transmembrane</keyword>
<accession>A0A7J8C2E0</accession>
<dbReference type="AlphaFoldDB" id="A0A7J8C2E0"/>
<keyword evidence="1" id="KW-1133">Transmembrane helix</keyword>
<gene>
    <name evidence="2" type="ORF">HJG63_009341</name>
</gene>
<evidence type="ECO:0000313" key="2">
    <source>
        <dbReference type="EMBL" id="KAF6405018.1"/>
    </source>
</evidence>
<evidence type="ECO:0000313" key="3">
    <source>
        <dbReference type="Proteomes" id="UP000593571"/>
    </source>
</evidence>
<keyword evidence="1" id="KW-0472">Membrane</keyword>